<comment type="similarity">
    <text evidence="2">Belongs to the GerABKC lipoprotein family.</text>
</comment>
<dbReference type="Pfam" id="PF05504">
    <property type="entry name" value="Spore_GerAC"/>
    <property type="match status" value="1"/>
</dbReference>
<evidence type="ECO:0000256" key="4">
    <source>
        <dbReference type="ARBA" id="ARBA00022729"/>
    </source>
</evidence>
<organism evidence="11 12">
    <name type="scientific">Paenibacillus mucilaginosus 3016</name>
    <dbReference type="NCBI Taxonomy" id="1116391"/>
    <lineage>
        <taxon>Bacteria</taxon>
        <taxon>Bacillati</taxon>
        <taxon>Bacillota</taxon>
        <taxon>Bacilli</taxon>
        <taxon>Bacillales</taxon>
        <taxon>Paenibacillaceae</taxon>
        <taxon>Paenibacillus</taxon>
    </lineage>
</organism>
<feature type="region of interest" description="Disordered" evidence="8">
    <location>
        <begin position="451"/>
        <end position="472"/>
    </location>
</feature>
<comment type="subcellular location">
    <subcellularLocation>
        <location evidence="1">Membrane</location>
        <topology evidence="1">Lipid-anchor</topology>
    </subcellularLocation>
</comment>
<dbReference type="InterPro" id="IPR004995">
    <property type="entry name" value="Spore_Ger"/>
</dbReference>
<evidence type="ECO:0000313" key="12">
    <source>
        <dbReference type="Proteomes" id="UP000007523"/>
    </source>
</evidence>
<dbReference type="Pfam" id="PF25198">
    <property type="entry name" value="Spore_GerAC_N"/>
    <property type="match status" value="1"/>
</dbReference>
<feature type="domain" description="Spore germination protein N-terminal" evidence="10">
    <location>
        <begin position="513"/>
        <end position="690"/>
    </location>
</feature>
<feature type="domain" description="Spore germination GerAC-like C-terminal" evidence="9">
    <location>
        <begin position="709"/>
        <end position="833"/>
    </location>
</feature>
<evidence type="ECO:0000256" key="7">
    <source>
        <dbReference type="ARBA" id="ARBA00023288"/>
    </source>
</evidence>
<proteinExistence type="inferred from homology"/>
<reference evidence="11 12" key="1">
    <citation type="journal article" date="2012" name="J. Bacteriol.">
        <title>Complete Genome Sequence of Paenibacillus mucilaginosus 3016, a Bacterium Functional as Microbial Fertilizer.</title>
        <authorList>
            <person name="Ma M."/>
            <person name="Wang Z."/>
            <person name="Li L."/>
            <person name="Jiang X."/>
            <person name="Guan D."/>
            <person name="Cao F."/>
            <person name="Chen H."/>
            <person name="Wang X."/>
            <person name="Shen D."/>
            <person name="Du B."/>
            <person name="Li J."/>
        </authorList>
    </citation>
    <scope>NUCLEOTIDE SEQUENCE [LARGE SCALE GENOMIC DNA]</scope>
    <source>
        <strain evidence="11 12">3016</strain>
    </source>
</reference>
<dbReference type="KEGG" id="pmq:PM3016_6099"/>
<dbReference type="Proteomes" id="UP000007523">
    <property type="component" value="Chromosome"/>
</dbReference>
<gene>
    <name evidence="11" type="ORF">PM3016_6099</name>
</gene>
<evidence type="ECO:0000256" key="8">
    <source>
        <dbReference type="SAM" id="MobiDB-lite"/>
    </source>
</evidence>
<evidence type="ECO:0000256" key="2">
    <source>
        <dbReference type="ARBA" id="ARBA00007886"/>
    </source>
</evidence>
<evidence type="ECO:0000313" key="11">
    <source>
        <dbReference type="EMBL" id="AFC32744.1"/>
    </source>
</evidence>
<keyword evidence="7" id="KW-0449">Lipoprotein</keyword>
<dbReference type="HOGENOM" id="CLU_327567_0_0_9"/>
<evidence type="ECO:0000256" key="1">
    <source>
        <dbReference type="ARBA" id="ARBA00004635"/>
    </source>
</evidence>
<dbReference type="InterPro" id="IPR046953">
    <property type="entry name" value="Spore_GerAC-like_C"/>
</dbReference>
<accession>H6NR51</accession>
<evidence type="ECO:0000259" key="10">
    <source>
        <dbReference type="Pfam" id="PF25198"/>
    </source>
</evidence>
<keyword evidence="12" id="KW-1185">Reference proteome</keyword>
<dbReference type="Pfam" id="PF03323">
    <property type="entry name" value="GerA"/>
    <property type="match status" value="1"/>
</dbReference>
<evidence type="ECO:0000256" key="5">
    <source>
        <dbReference type="ARBA" id="ARBA00023136"/>
    </source>
</evidence>
<dbReference type="PANTHER" id="PTHR35789">
    <property type="entry name" value="SPORE GERMINATION PROTEIN B3"/>
    <property type="match status" value="1"/>
</dbReference>
<keyword evidence="6" id="KW-0564">Palmitate</keyword>
<dbReference type="InterPro" id="IPR057336">
    <property type="entry name" value="GerAC_N"/>
</dbReference>
<name>H6NR51_9BACL</name>
<dbReference type="InterPro" id="IPR008844">
    <property type="entry name" value="Spore_GerAC-like"/>
</dbReference>
<feature type="compositionally biased region" description="Basic and acidic residues" evidence="8">
    <location>
        <begin position="304"/>
        <end position="315"/>
    </location>
</feature>
<dbReference type="PANTHER" id="PTHR35789:SF1">
    <property type="entry name" value="SPORE GERMINATION PROTEIN B3"/>
    <property type="match status" value="1"/>
</dbReference>
<dbReference type="Gene3D" id="3.30.300.210">
    <property type="entry name" value="Nutrient germinant receptor protein C, domain 3"/>
    <property type="match status" value="1"/>
</dbReference>
<dbReference type="GO" id="GO:0009847">
    <property type="term" value="P:spore germination"/>
    <property type="evidence" value="ECO:0007669"/>
    <property type="project" value="InterPro"/>
</dbReference>
<dbReference type="STRING" id="1116391.PM3016_6099"/>
<dbReference type="EMBL" id="CP003235">
    <property type="protein sequence ID" value="AFC32744.1"/>
    <property type="molecule type" value="Genomic_DNA"/>
</dbReference>
<feature type="region of interest" description="Disordered" evidence="8">
    <location>
        <begin position="293"/>
        <end position="351"/>
    </location>
</feature>
<evidence type="ECO:0000259" key="9">
    <source>
        <dbReference type="Pfam" id="PF05504"/>
    </source>
</evidence>
<keyword evidence="4" id="KW-0732">Signal</keyword>
<dbReference type="InterPro" id="IPR038501">
    <property type="entry name" value="Spore_GerAC_C_sf"/>
</dbReference>
<evidence type="ECO:0000256" key="3">
    <source>
        <dbReference type="ARBA" id="ARBA00022544"/>
    </source>
</evidence>
<sequence>MITQGWTRERLEALFVRCQDVKTHGLPGEEGVLLYCEGLAGTERLVENLSAGLEERIKEARIWLPLPVERLSPGITGEALADQLFSGKALLYFDDSGVLYSVDCAARPERTPQESTTEPTNYGPKDGFIEQLTVNVALIRKRLKTEKLACEQMVIGTRSRTRVALLYMEDLLEESTLLQVRERLHAIETGALMTNEQLKVMLQRPGLGFLPMMYNTTRPDMAVESLMNGRFVLLMDGIPNALIAPVNLSYLLTGAEDAHMPLAFNYVSMLMRRFGFVVTLLLPGFWTDTDDLSPGSDSVSSAGDDLRTEHGHADRGAAGAAAHDVHVPAVPRSGHPPAEHARSFDLRGGGADHRRCDHQCGPFLPGVAGGGGGDLDLPVCAVGRLVRRRGGPHPHVRLPAVGGLRAVRLLHGNLLGARVHGESPILRRPFPVAVLPSGLEGPALRVLPDAEGRGAPAAGGSEVPSAEQTGWGGGGRGVKSLWNVKGLRKRGLSLLRLPALLLPVLLLSGCWNANDVDELDYVNAVGIDYLPEEKQFVVYAQLISFSKVAKGEGNQDVKPVPAWIAEGRGKSYVEAVGRIMANSEHKLYWGHVTSLLLGDTLLRMTNVSDVLESFFRYYEMRYTMWVFGTRDSIPALFIASPNFERTRLGMILHSPEDNYFASSSIRPIRLSRFMAGFYEPYRCVLLPSVSLSKEYWKKNLEPVPSQRISGAYLIQGQKTLGALSMEQLQGLHWLERTTHRAWLDIEEGGEETAILRMRKPRYTIIEGEENGAPVYDLEVSVQGTVSELKRPMTEEELAGKAARLIEEEIRRTYAAGLKLKGDLYGLQQHRYRTAAVLPPRRKAELAAEKLKESSLRQIRVKPYIVSGGKYTLERYNQR</sequence>
<feature type="compositionally biased region" description="Basic and acidic residues" evidence="8">
    <location>
        <begin position="337"/>
        <end position="351"/>
    </location>
</feature>
<protein>
    <submittedName>
        <fullName evidence="11">Germination protein, GerC family</fullName>
    </submittedName>
</protein>
<keyword evidence="3" id="KW-0309">Germination</keyword>
<dbReference type="GO" id="GO:0016020">
    <property type="term" value="C:membrane"/>
    <property type="evidence" value="ECO:0007669"/>
    <property type="project" value="UniProtKB-SubCell"/>
</dbReference>
<feature type="compositionally biased region" description="Low complexity" evidence="8">
    <location>
        <begin position="316"/>
        <end position="332"/>
    </location>
</feature>
<dbReference type="AlphaFoldDB" id="H6NR51"/>
<keyword evidence="5" id="KW-0472">Membrane</keyword>
<evidence type="ECO:0000256" key="6">
    <source>
        <dbReference type="ARBA" id="ARBA00023139"/>
    </source>
</evidence>